<feature type="non-terminal residue" evidence="1">
    <location>
        <position position="1"/>
    </location>
</feature>
<dbReference type="AlphaFoldDB" id="A0A3B1D9D1"/>
<sequence>DVSIVVPSGAFNEKHNVAIYSVADDGAFGENTVSSSFKISGLPNDYTKAIKIKMKYTGELSGQSFIAAGINSSDIMSGDTLIAYNLFPASDSSGFLIGELPTFSEGSLAKSNTMNGVNEVVDFSPIIKVLTKYTVKETENFKIHYPIGVEAFIDDVEQVLENSLSIINDDLGVSYYPRDIVKQTVIIKFQSKPVTIFSYGELENNVTTNKQIILFLSLDDVIKQNFSELKFLVGGYLISSEVAYTPTRPIKTLWLDQAIVSWSEELFTDDPNFKNPTNFLDNAMAPFKGMQAGVGFTDKSEKEHGYGMSSIIKYLTEYTDFGKTGIGKAYNLISQGADPVSALINNTNVPEAEWLPDFFEKYVNGEIYNQSISYFLSKINASWDINTESDTSKVFSSDFFLIKSYPDLSAKMFEINLNYADIDTSAKMLLSMKWGGADLEGLSLIMFGINNGKAEYLGTANAQDFEIPNLKDYYDAGIKQFLAVLVNSNITSNDYLGESNIDLMVTIKNQKQITYNKCLVMLGFDGNSETVYQNGIPNSYSKISGLVSEYAIGSFDGNVFTGTYNDNGNSGEITITLNEDKSIITNMIWEGNTLFTNANVVLGFSCFNIPLRPNFEGVYYVSGSNTCNFLTSAYYIYTSDTKTSTLLTDYGCDELSFIDISFYKE</sequence>
<protein>
    <submittedName>
        <fullName evidence="1">Uncharacterized protein</fullName>
    </submittedName>
</protein>
<accession>A0A3B1D9D1</accession>
<reference evidence="1" key="1">
    <citation type="submission" date="2018-06" db="EMBL/GenBank/DDBJ databases">
        <authorList>
            <person name="Zhirakovskaya E."/>
        </authorList>
    </citation>
    <scope>NUCLEOTIDE SEQUENCE</scope>
</reference>
<name>A0A3B1D9D1_9ZZZZ</name>
<gene>
    <name evidence="1" type="ORF">MNBD_IGNAVI01-1843</name>
</gene>
<proteinExistence type="predicted"/>
<organism evidence="1">
    <name type="scientific">hydrothermal vent metagenome</name>
    <dbReference type="NCBI Taxonomy" id="652676"/>
    <lineage>
        <taxon>unclassified sequences</taxon>
        <taxon>metagenomes</taxon>
        <taxon>ecological metagenomes</taxon>
    </lineage>
</organism>
<evidence type="ECO:0000313" key="1">
    <source>
        <dbReference type="EMBL" id="VAX25287.1"/>
    </source>
</evidence>
<dbReference type="EMBL" id="UOGD01000294">
    <property type="protein sequence ID" value="VAX25287.1"/>
    <property type="molecule type" value="Genomic_DNA"/>
</dbReference>